<accession>A0ACB8RZZ7</accession>
<evidence type="ECO:0000313" key="1">
    <source>
        <dbReference type="EMBL" id="KAI0049753.1"/>
    </source>
</evidence>
<organism evidence="1 2">
    <name type="scientific">Auriscalpium vulgare</name>
    <dbReference type="NCBI Taxonomy" id="40419"/>
    <lineage>
        <taxon>Eukaryota</taxon>
        <taxon>Fungi</taxon>
        <taxon>Dikarya</taxon>
        <taxon>Basidiomycota</taxon>
        <taxon>Agaricomycotina</taxon>
        <taxon>Agaricomycetes</taxon>
        <taxon>Russulales</taxon>
        <taxon>Auriscalpiaceae</taxon>
        <taxon>Auriscalpium</taxon>
    </lineage>
</organism>
<comment type="caution">
    <text evidence="1">The sequence shown here is derived from an EMBL/GenBank/DDBJ whole genome shotgun (WGS) entry which is preliminary data.</text>
</comment>
<name>A0ACB8RZZ7_9AGAM</name>
<keyword evidence="2" id="KW-1185">Reference proteome</keyword>
<protein>
    <submittedName>
        <fullName evidence="1">Uncharacterized protein</fullName>
    </submittedName>
</protein>
<reference evidence="1" key="1">
    <citation type="submission" date="2021-02" db="EMBL/GenBank/DDBJ databases">
        <authorList>
            <consortium name="DOE Joint Genome Institute"/>
            <person name="Ahrendt S."/>
            <person name="Looney B.P."/>
            <person name="Miyauchi S."/>
            <person name="Morin E."/>
            <person name="Drula E."/>
            <person name="Courty P.E."/>
            <person name="Chicoki N."/>
            <person name="Fauchery L."/>
            <person name="Kohler A."/>
            <person name="Kuo A."/>
            <person name="Labutti K."/>
            <person name="Pangilinan J."/>
            <person name="Lipzen A."/>
            <person name="Riley R."/>
            <person name="Andreopoulos W."/>
            <person name="He G."/>
            <person name="Johnson J."/>
            <person name="Barry K.W."/>
            <person name="Grigoriev I.V."/>
            <person name="Nagy L."/>
            <person name="Hibbett D."/>
            <person name="Henrissat B."/>
            <person name="Matheny P.B."/>
            <person name="Labbe J."/>
            <person name="Martin F."/>
        </authorList>
    </citation>
    <scope>NUCLEOTIDE SEQUENCE</scope>
    <source>
        <strain evidence="1">FP105234-sp</strain>
    </source>
</reference>
<dbReference type="Proteomes" id="UP000814033">
    <property type="component" value="Unassembled WGS sequence"/>
</dbReference>
<reference evidence="1" key="2">
    <citation type="journal article" date="2022" name="New Phytol.">
        <title>Evolutionary transition to the ectomycorrhizal habit in the genomes of a hyperdiverse lineage of mushroom-forming fungi.</title>
        <authorList>
            <person name="Looney B."/>
            <person name="Miyauchi S."/>
            <person name="Morin E."/>
            <person name="Drula E."/>
            <person name="Courty P.E."/>
            <person name="Kohler A."/>
            <person name="Kuo A."/>
            <person name="LaButti K."/>
            <person name="Pangilinan J."/>
            <person name="Lipzen A."/>
            <person name="Riley R."/>
            <person name="Andreopoulos W."/>
            <person name="He G."/>
            <person name="Johnson J."/>
            <person name="Nolan M."/>
            <person name="Tritt A."/>
            <person name="Barry K.W."/>
            <person name="Grigoriev I.V."/>
            <person name="Nagy L.G."/>
            <person name="Hibbett D."/>
            <person name="Henrissat B."/>
            <person name="Matheny P.B."/>
            <person name="Labbe J."/>
            <person name="Martin F.M."/>
        </authorList>
    </citation>
    <scope>NUCLEOTIDE SEQUENCE</scope>
    <source>
        <strain evidence="1">FP105234-sp</strain>
    </source>
</reference>
<evidence type="ECO:0000313" key="2">
    <source>
        <dbReference type="Proteomes" id="UP000814033"/>
    </source>
</evidence>
<gene>
    <name evidence="1" type="ORF">FA95DRAFT_1588044</name>
</gene>
<proteinExistence type="predicted"/>
<sequence>MAELSNNPFIDHNASVASRFPSLAPEPSSPPPLGPTQYNSWQQQQQQPSPYPQSTPSFLGAQPTGYPQQFSQPQQQWPQQQQASGFQSPQPPYSPGGFQPSTSFGQQLVGQVNALNTGYPQQQQQQQQYTGYPQQYANGGGFMAAQPTGYPQQQQPYAGNSALAQFDPYANLAQLNAPPPQAQGGGGGYGAGGGGFPEHPRGFIQTHKAELEAWDPTTWKQALNTFDALKAAWETRRRAAESRVRALGGQPGAAASGGGFFGGGQQQGYGGYGGGYGQQGYGGYQTPQQQEVDRLNVVRHAVRGRDTVAASALQLSEVKEGYRHSGDLASKRRVREASNAALTGLPDYPPSTL</sequence>
<dbReference type="EMBL" id="MU275869">
    <property type="protein sequence ID" value="KAI0049753.1"/>
    <property type="molecule type" value="Genomic_DNA"/>
</dbReference>